<name>A0ABX1NBU9_9RHOO</name>
<dbReference type="Gene3D" id="3.90.550.10">
    <property type="entry name" value="Spore Coat Polysaccharide Biosynthesis Protein SpsA, Chain A"/>
    <property type="match status" value="1"/>
</dbReference>
<evidence type="ECO:0000313" key="2">
    <source>
        <dbReference type="EMBL" id="NMF96729.1"/>
    </source>
</evidence>
<dbReference type="PANTHER" id="PTHR22916:SF3">
    <property type="entry name" value="UDP-GLCNAC:BETAGAL BETA-1,3-N-ACETYLGLUCOSAMINYLTRANSFERASE-LIKE PROTEIN 1"/>
    <property type="match status" value="1"/>
</dbReference>
<protein>
    <submittedName>
        <fullName evidence="2">Glycosyltransferase</fullName>
    </submittedName>
</protein>
<feature type="domain" description="Glycosyltransferase 2-like" evidence="1">
    <location>
        <begin position="11"/>
        <end position="120"/>
    </location>
</feature>
<dbReference type="SUPFAM" id="SSF53448">
    <property type="entry name" value="Nucleotide-diphospho-sugar transferases"/>
    <property type="match status" value="1"/>
</dbReference>
<sequence>MSGQKYSPTVSIVMPCFNAASHLQMSVGSVLAQTSGDWELIIVDDGSQDASWTELQRLAQDESRIRIFRQRNAGAAAARNHALREARGFYIAFLDADDTWHPEFLEVMEQALRNAGAHGLTYCGWQNITDNGSHTAPPFVPPDYEHGGKIEALLQGCRWPIHAALVSAEAIRESGGFDESLSSCMDYDLWLRLGATLPLVRVPRVLANYHHHQGDQITKNRARIALNHRRVQEKFLIANPGVRERLGTNRVRELTAGELLKRGYESYWKRDLLAARAIFRAVMKEGYGGLRDWKYLITALLPLGLHQALLGALSNDSADDARQRQDER</sequence>
<keyword evidence="3" id="KW-1185">Reference proteome</keyword>
<gene>
    <name evidence="2" type="ORF">GPA27_04935</name>
</gene>
<comment type="caution">
    <text evidence="2">The sequence shown here is derived from an EMBL/GenBank/DDBJ whole genome shotgun (WGS) entry which is preliminary data.</text>
</comment>
<evidence type="ECO:0000259" key="1">
    <source>
        <dbReference type="Pfam" id="PF00535"/>
    </source>
</evidence>
<dbReference type="PANTHER" id="PTHR22916">
    <property type="entry name" value="GLYCOSYLTRANSFERASE"/>
    <property type="match status" value="1"/>
</dbReference>
<dbReference type="InterPro" id="IPR001173">
    <property type="entry name" value="Glyco_trans_2-like"/>
</dbReference>
<proteinExistence type="predicted"/>
<evidence type="ECO:0000313" key="3">
    <source>
        <dbReference type="Proteomes" id="UP000634522"/>
    </source>
</evidence>
<dbReference type="Proteomes" id="UP000634522">
    <property type="component" value="Unassembled WGS sequence"/>
</dbReference>
<dbReference type="EMBL" id="WTVS01000007">
    <property type="protein sequence ID" value="NMF96729.1"/>
    <property type="molecule type" value="Genomic_DNA"/>
</dbReference>
<dbReference type="RefSeq" id="WP_169138191.1">
    <property type="nucleotide sequence ID" value="NZ_WTVS01000007.1"/>
</dbReference>
<organism evidence="2 3">
    <name type="scientific">Aromatoleum toluolicum</name>
    <dbReference type="NCBI Taxonomy" id="90060"/>
    <lineage>
        <taxon>Bacteria</taxon>
        <taxon>Pseudomonadati</taxon>
        <taxon>Pseudomonadota</taxon>
        <taxon>Betaproteobacteria</taxon>
        <taxon>Rhodocyclales</taxon>
        <taxon>Rhodocyclaceae</taxon>
        <taxon>Aromatoleum</taxon>
    </lineage>
</organism>
<dbReference type="InterPro" id="IPR029044">
    <property type="entry name" value="Nucleotide-diphossugar_trans"/>
</dbReference>
<accession>A0ABX1NBU9</accession>
<reference evidence="2 3" key="1">
    <citation type="submission" date="2019-12" db="EMBL/GenBank/DDBJ databases">
        <title>Comparative genomics gives insights into the taxonomy of the Azoarcus-Aromatoleum group and reveals separate origins of nif in the plant-associated Azoarcus and non-plant-associated Aromatoleum sub-groups.</title>
        <authorList>
            <person name="Lafos M."/>
            <person name="Maluk M."/>
            <person name="Batista M."/>
            <person name="Junghare M."/>
            <person name="Carmona M."/>
            <person name="Faoro H."/>
            <person name="Cruz L.M."/>
            <person name="Battistoni F."/>
            <person name="De Souza E."/>
            <person name="Pedrosa F."/>
            <person name="Chen W.-M."/>
            <person name="Poole P.S."/>
            <person name="Dixon R.A."/>
            <person name="James E.K."/>
        </authorList>
    </citation>
    <scope>NUCLEOTIDE SEQUENCE [LARGE SCALE GENOMIC DNA]</scope>
    <source>
        <strain evidence="2 3">T</strain>
    </source>
</reference>
<dbReference type="Pfam" id="PF00535">
    <property type="entry name" value="Glycos_transf_2"/>
    <property type="match status" value="1"/>
</dbReference>